<dbReference type="KEGG" id="hoh:Hoch_2521"/>
<feature type="signal peptide" evidence="2">
    <location>
        <begin position="1"/>
        <end position="23"/>
    </location>
</feature>
<dbReference type="InterPro" id="IPR036280">
    <property type="entry name" value="Multihaem_cyt_sf"/>
</dbReference>
<dbReference type="InterPro" id="IPR010177">
    <property type="entry name" value="Paired_CXXCH_1"/>
</dbReference>
<dbReference type="STRING" id="502025.Hoch_2521"/>
<organism evidence="4 5">
    <name type="scientific">Haliangium ochraceum (strain DSM 14365 / JCM 11303 / SMP-2)</name>
    <dbReference type="NCBI Taxonomy" id="502025"/>
    <lineage>
        <taxon>Bacteria</taxon>
        <taxon>Pseudomonadati</taxon>
        <taxon>Myxococcota</taxon>
        <taxon>Polyangia</taxon>
        <taxon>Haliangiales</taxon>
        <taxon>Kofleriaceae</taxon>
        <taxon>Haliangium</taxon>
    </lineage>
</organism>
<sequence>MSKPLRIALVAAALLCVAGIAAAAWFTPQFYARELAMDLPLGKAEFATSTQCRSCHPDQYRSWHRTFHRTMTQEASAQAVRGRFDGQPVTYWGLTIRPYQQDGRYFFEYLDPPSGERLRTMEIVRTVGSRRYQQYLGMHPDREGVYLRLELLWHIEDERWVHMNGAFLGHDDNGFSDNVAVWNSGCIVCHNTGPVPGALNYNELVERFKSGQDASAGRHLTYDSQVSELGIACASCHSPGSVHAKRNRNPFRRYLLYLTGQSDNTIVNPDKLDQQRSVDVCGQCHGQRLPKSLGMVVTWAETGPTFRAGDLLDEHVDVLARDSEPLTNDQNGDLFTRRFWQDGTPRLTAYELQGIRQSACYQKGTLTCQSCHTMHGGDVYGQLPPEHRTAAACAGCHERVVADVAAHTRHAADSSGSDCFACHMPKMVYGVMEIHRSHHIEVPHPMNDGDKQRPNACTSCHLDRSITWAAREAHADWPARFQEPPAGEDVAYSLASLLGGDPVERGVAARLAGRDDTPLTPQQRALLVPHLITAMKRDRYPAVRRFAAKSLAALDRELAAGGIELGMGDALADFDFIGPAEERAGIAAALEQRWAQLPKSTWPPPPPAMLLDGEFQPLREPVEALIERAAERSQEINIGE</sequence>
<keyword evidence="5" id="KW-1185">Reference proteome</keyword>
<dbReference type="PANTHER" id="PTHR35038:SF8">
    <property type="entry name" value="C-TYPE POLYHEME CYTOCHROME OMCC"/>
    <property type="match status" value="1"/>
</dbReference>
<dbReference type="eggNOG" id="COG3303">
    <property type="taxonomic scope" value="Bacteria"/>
</dbReference>
<dbReference type="Pfam" id="PF09699">
    <property type="entry name" value="Paired_CXXCH_1"/>
    <property type="match status" value="1"/>
</dbReference>
<reference evidence="4 5" key="1">
    <citation type="journal article" date="2010" name="Stand. Genomic Sci.">
        <title>Complete genome sequence of Haliangium ochraceum type strain (SMP-2).</title>
        <authorList>
            <consortium name="US DOE Joint Genome Institute (JGI-PGF)"/>
            <person name="Ivanova N."/>
            <person name="Daum C."/>
            <person name="Lang E."/>
            <person name="Abt B."/>
            <person name="Kopitz M."/>
            <person name="Saunders E."/>
            <person name="Lapidus A."/>
            <person name="Lucas S."/>
            <person name="Glavina Del Rio T."/>
            <person name="Nolan M."/>
            <person name="Tice H."/>
            <person name="Copeland A."/>
            <person name="Cheng J.F."/>
            <person name="Chen F."/>
            <person name="Bruce D."/>
            <person name="Goodwin L."/>
            <person name="Pitluck S."/>
            <person name="Mavromatis K."/>
            <person name="Pati A."/>
            <person name="Mikhailova N."/>
            <person name="Chen A."/>
            <person name="Palaniappan K."/>
            <person name="Land M."/>
            <person name="Hauser L."/>
            <person name="Chang Y.J."/>
            <person name="Jeffries C.D."/>
            <person name="Detter J.C."/>
            <person name="Brettin T."/>
            <person name="Rohde M."/>
            <person name="Goker M."/>
            <person name="Bristow J."/>
            <person name="Markowitz V."/>
            <person name="Eisen J.A."/>
            <person name="Hugenholtz P."/>
            <person name="Kyrpides N.C."/>
            <person name="Klenk H.P."/>
        </authorList>
    </citation>
    <scope>NUCLEOTIDE SEQUENCE [LARGE SCALE GENOMIC DNA]</scope>
    <source>
        <strain evidence="5">DSM 14365 / CIP 107738 / JCM 11303 / AJ 13395 / SMP-2</strain>
    </source>
</reference>
<accession>D0LKK9</accession>
<dbReference type="HOGENOM" id="CLU_427455_0_0_7"/>
<dbReference type="PANTHER" id="PTHR35038">
    <property type="entry name" value="DISSIMILATORY SULFITE REDUCTASE SIRA"/>
    <property type="match status" value="1"/>
</dbReference>
<evidence type="ECO:0000313" key="4">
    <source>
        <dbReference type="EMBL" id="ACY15057.1"/>
    </source>
</evidence>
<evidence type="ECO:0000256" key="1">
    <source>
        <dbReference type="ARBA" id="ARBA00022729"/>
    </source>
</evidence>
<dbReference type="Proteomes" id="UP000001880">
    <property type="component" value="Chromosome"/>
</dbReference>
<dbReference type="InterPro" id="IPR051829">
    <property type="entry name" value="Multiheme_Cytochr_ET"/>
</dbReference>
<dbReference type="AlphaFoldDB" id="D0LKK9"/>
<keyword evidence="1 2" id="KW-0732">Signal</keyword>
<dbReference type="SUPFAM" id="SSF48695">
    <property type="entry name" value="Multiheme cytochromes"/>
    <property type="match status" value="1"/>
</dbReference>
<dbReference type="EMBL" id="CP001804">
    <property type="protein sequence ID" value="ACY15057.1"/>
    <property type="molecule type" value="Genomic_DNA"/>
</dbReference>
<feature type="domain" description="Doubled CXXCH motif" evidence="3">
    <location>
        <begin position="367"/>
        <end position="399"/>
    </location>
</feature>
<feature type="chain" id="PRO_5003010346" description="Doubled CXXCH motif domain-containing protein" evidence="2">
    <location>
        <begin position="24"/>
        <end position="640"/>
    </location>
</feature>
<gene>
    <name evidence="4" type="ordered locus">Hoch_2521</name>
</gene>
<proteinExistence type="predicted"/>
<dbReference type="RefSeq" id="WP_012827665.1">
    <property type="nucleotide sequence ID" value="NC_013440.1"/>
</dbReference>
<evidence type="ECO:0000256" key="2">
    <source>
        <dbReference type="SAM" id="SignalP"/>
    </source>
</evidence>
<protein>
    <recommendedName>
        <fullName evidence="3">Doubled CXXCH motif domain-containing protein</fullName>
    </recommendedName>
</protein>
<evidence type="ECO:0000313" key="5">
    <source>
        <dbReference type="Proteomes" id="UP000001880"/>
    </source>
</evidence>
<evidence type="ECO:0000259" key="3">
    <source>
        <dbReference type="Pfam" id="PF09699"/>
    </source>
</evidence>
<dbReference type="Gene3D" id="1.10.1130.10">
    <property type="entry name" value="Flavocytochrome C3, Chain A"/>
    <property type="match status" value="1"/>
</dbReference>
<name>D0LKK9_HALO1</name>